<dbReference type="SUPFAM" id="SSF53850">
    <property type="entry name" value="Periplasmic binding protein-like II"/>
    <property type="match status" value="1"/>
</dbReference>
<protein>
    <recommendedName>
        <fullName evidence="6">Lipoprotein</fullName>
    </recommendedName>
</protein>
<comment type="subcellular location">
    <subcellularLocation>
        <location evidence="1">Membrane</location>
        <topology evidence="1">Lipid-anchor</topology>
    </subcellularLocation>
</comment>
<evidence type="ECO:0000313" key="9">
    <source>
        <dbReference type="Proteomes" id="UP000626210"/>
    </source>
</evidence>
<name>A0ABQ3FZD7_9BURK</name>
<dbReference type="CDD" id="cd13598">
    <property type="entry name" value="PBP2_lipoprotein_IlpA_like"/>
    <property type="match status" value="1"/>
</dbReference>
<organism evidence="8 9">
    <name type="scientific">Pseudorhodoferax aquiterrae</name>
    <dbReference type="NCBI Taxonomy" id="747304"/>
    <lineage>
        <taxon>Bacteria</taxon>
        <taxon>Pseudomonadati</taxon>
        <taxon>Pseudomonadota</taxon>
        <taxon>Betaproteobacteria</taxon>
        <taxon>Burkholderiales</taxon>
        <taxon>Comamonadaceae</taxon>
    </lineage>
</organism>
<comment type="similarity">
    <text evidence="6">Belongs to the nlpA lipoprotein family.</text>
</comment>
<evidence type="ECO:0000256" key="4">
    <source>
        <dbReference type="ARBA" id="ARBA00023139"/>
    </source>
</evidence>
<reference evidence="9" key="1">
    <citation type="journal article" date="2019" name="Int. J. Syst. Evol. Microbiol.">
        <title>The Global Catalogue of Microorganisms (GCM) 10K type strain sequencing project: providing services to taxonomists for standard genome sequencing and annotation.</title>
        <authorList>
            <consortium name="The Broad Institute Genomics Platform"/>
            <consortium name="The Broad Institute Genome Sequencing Center for Infectious Disease"/>
            <person name="Wu L."/>
            <person name="Ma J."/>
        </authorList>
    </citation>
    <scope>NUCLEOTIDE SEQUENCE [LARGE SCALE GENOMIC DNA]</scope>
    <source>
        <strain evidence="9">KCTC 23314</strain>
    </source>
</reference>
<evidence type="ECO:0000256" key="3">
    <source>
        <dbReference type="ARBA" id="ARBA00023136"/>
    </source>
</evidence>
<gene>
    <name evidence="8" type="ORF">GCM10007320_19240</name>
</gene>
<dbReference type="RefSeq" id="WP_189686715.1">
    <property type="nucleotide sequence ID" value="NZ_BMYK01000004.1"/>
</dbReference>
<feature type="chain" id="PRO_5045633441" description="Lipoprotein" evidence="7">
    <location>
        <begin position="32"/>
        <end position="275"/>
    </location>
</feature>
<evidence type="ECO:0000256" key="1">
    <source>
        <dbReference type="ARBA" id="ARBA00004635"/>
    </source>
</evidence>
<keyword evidence="2 7" id="KW-0732">Signal</keyword>
<evidence type="ECO:0000256" key="7">
    <source>
        <dbReference type="SAM" id="SignalP"/>
    </source>
</evidence>
<keyword evidence="9" id="KW-1185">Reference proteome</keyword>
<evidence type="ECO:0000256" key="2">
    <source>
        <dbReference type="ARBA" id="ARBA00022729"/>
    </source>
</evidence>
<keyword evidence="5 6" id="KW-0449">Lipoprotein</keyword>
<proteinExistence type="inferred from homology"/>
<dbReference type="Gene3D" id="3.40.190.10">
    <property type="entry name" value="Periplasmic binding protein-like II"/>
    <property type="match status" value="2"/>
</dbReference>
<dbReference type="Proteomes" id="UP000626210">
    <property type="component" value="Unassembled WGS sequence"/>
</dbReference>
<keyword evidence="4" id="KW-0564">Palmitate</keyword>
<feature type="signal peptide" evidence="7">
    <location>
        <begin position="1"/>
        <end position="31"/>
    </location>
</feature>
<dbReference type="PIRSF" id="PIRSF002854">
    <property type="entry name" value="MetQ"/>
    <property type="match status" value="1"/>
</dbReference>
<accession>A0ABQ3FZD7</accession>
<evidence type="ECO:0000256" key="5">
    <source>
        <dbReference type="ARBA" id="ARBA00023288"/>
    </source>
</evidence>
<sequence length="275" mass="29982">MQDPQHKRASLRRLGTLAVFLTAARYGSAQAQTPTLRVGVRGGTDVEIWEVVTQVAKKNGLIVKPVVVSGAASPNEALNNGDLEANSFQHVPFLRDQVQQRGYKLVAVGDTYISPIAFYSKKHKRFADLPENARLGIPNDPSNQTRALVVLRDQGVLTLRDGFDPAKGTATLADITGYRKKVQLVEAASVVLARSLEDLDASAIVNTFAYQAGLIATRDGLAVEKRENNPYVNIIVVREQDRGAAWVAPLVKSYQSPEVRAFIKSKYQGSVVPAF</sequence>
<dbReference type="Pfam" id="PF03180">
    <property type="entry name" value="Lipoprotein_9"/>
    <property type="match status" value="1"/>
</dbReference>
<dbReference type="PANTHER" id="PTHR30429">
    <property type="entry name" value="D-METHIONINE-BINDING LIPOPROTEIN METQ"/>
    <property type="match status" value="1"/>
</dbReference>
<dbReference type="EMBL" id="BMYK01000004">
    <property type="protein sequence ID" value="GHC78635.1"/>
    <property type="molecule type" value="Genomic_DNA"/>
</dbReference>
<evidence type="ECO:0000256" key="6">
    <source>
        <dbReference type="PIRNR" id="PIRNR002854"/>
    </source>
</evidence>
<comment type="caution">
    <text evidence="8">The sequence shown here is derived from an EMBL/GenBank/DDBJ whole genome shotgun (WGS) entry which is preliminary data.</text>
</comment>
<dbReference type="PANTHER" id="PTHR30429:SF1">
    <property type="entry name" value="D-METHIONINE-BINDING LIPOPROTEIN METQ-RELATED"/>
    <property type="match status" value="1"/>
</dbReference>
<keyword evidence="3" id="KW-0472">Membrane</keyword>
<evidence type="ECO:0000313" key="8">
    <source>
        <dbReference type="EMBL" id="GHC78635.1"/>
    </source>
</evidence>
<dbReference type="InterPro" id="IPR004872">
    <property type="entry name" value="Lipoprotein_NlpA"/>
</dbReference>